<accession>A0A7J5U0V1</accession>
<organism evidence="2 3">
    <name type="scientific">Rudanella paleaurantiibacter</name>
    <dbReference type="NCBI Taxonomy" id="2614655"/>
    <lineage>
        <taxon>Bacteria</taxon>
        <taxon>Pseudomonadati</taxon>
        <taxon>Bacteroidota</taxon>
        <taxon>Cytophagia</taxon>
        <taxon>Cytophagales</taxon>
        <taxon>Cytophagaceae</taxon>
        <taxon>Rudanella</taxon>
    </lineage>
</organism>
<evidence type="ECO:0000313" key="3">
    <source>
        <dbReference type="Proteomes" id="UP000488299"/>
    </source>
</evidence>
<evidence type="ECO:0000256" key="1">
    <source>
        <dbReference type="SAM" id="MobiDB-lite"/>
    </source>
</evidence>
<feature type="compositionally biased region" description="Basic and acidic residues" evidence="1">
    <location>
        <begin position="17"/>
        <end position="28"/>
    </location>
</feature>
<feature type="region of interest" description="Disordered" evidence="1">
    <location>
        <begin position="1"/>
        <end position="66"/>
    </location>
</feature>
<dbReference type="Proteomes" id="UP000488299">
    <property type="component" value="Unassembled WGS sequence"/>
</dbReference>
<feature type="compositionally biased region" description="Basic and acidic residues" evidence="1">
    <location>
        <begin position="57"/>
        <end position="66"/>
    </location>
</feature>
<gene>
    <name evidence="2" type="ORF">F5984_11335</name>
</gene>
<comment type="caution">
    <text evidence="2">The sequence shown here is derived from an EMBL/GenBank/DDBJ whole genome shotgun (WGS) entry which is preliminary data.</text>
</comment>
<dbReference type="RefSeq" id="WP_152124349.1">
    <property type="nucleotide sequence ID" value="NZ_WELI01000003.1"/>
</dbReference>
<protein>
    <submittedName>
        <fullName evidence="2">Uncharacterized protein</fullName>
    </submittedName>
</protein>
<name>A0A7J5U0V1_9BACT</name>
<reference evidence="2 3" key="1">
    <citation type="submission" date="2019-10" db="EMBL/GenBank/DDBJ databases">
        <title>Rudanella paleaurantiibacter sp. nov., isolated from sludge.</title>
        <authorList>
            <person name="Xu S.Q."/>
        </authorList>
    </citation>
    <scope>NUCLEOTIDE SEQUENCE [LARGE SCALE GENOMIC DNA]</scope>
    <source>
        <strain evidence="2 3">HX-22-17</strain>
    </source>
</reference>
<sequence length="66" mass="7218">MESNTTHGTPAGPTEEMYDRNKETEGEPRLVSVDEDDVSVDASDVDDHSTGMGEDDFLGKSNKENK</sequence>
<keyword evidence="3" id="KW-1185">Reference proteome</keyword>
<dbReference type="EMBL" id="WELI01000003">
    <property type="protein sequence ID" value="KAB7731378.1"/>
    <property type="molecule type" value="Genomic_DNA"/>
</dbReference>
<evidence type="ECO:0000313" key="2">
    <source>
        <dbReference type="EMBL" id="KAB7731378.1"/>
    </source>
</evidence>
<dbReference type="AlphaFoldDB" id="A0A7J5U0V1"/>
<proteinExistence type="predicted"/>